<dbReference type="InterPro" id="IPR008914">
    <property type="entry name" value="PEBP"/>
</dbReference>
<dbReference type="PANTHER" id="PTHR11362">
    <property type="entry name" value="PHOSPHATIDYLETHANOLAMINE-BINDING PROTEIN"/>
    <property type="match status" value="1"/>
</dbReference>
<name>A0A8S4B322_9TELE</name>
<sequence length="77" mass="9055">MYNSFLPAEYHPPTPPKKTGFHRYQFILFEQPPHTQVVLTEQERSSRGKWDFPAFITRFNLGEPVATLQFLTQNSKD</sequence>
<protein>
    <submittedName>
        <fullName evidence="1">(Atlantic silverside) hypothetical protein</fullName>
    </submittedName>
</protein>
<reference evidence="1" key="1">
    <citation type="submission" date="2021-05" db="EMBL/GenBank/DDBJ databases">
        <authorList>
            <person name="Tigano A."/>
        </authorList>
    </citation>
    <scope>NUCLEOTIDE SEQUENCE</scope>
</reference>
<dbReference type="EMBL" id="CAJRST010011112">
    <property type="protein sequence ID" value="CAG5921681.1"/>
    <property type="molecule type" value="Genomic_DNA"/>
</dbReference>
<dbReference type="Proteomes" id="UP000677803">
    <property type="component" value="Unassembled WGS sequence"/>
</dbReference>
<dbReference type="SUPFAM" id="SSF49777">
    <property type="entry name" value="PEBP-like"/>
    <property type="match status" value="1"/>
</dbReference>
<accession>A0A8S4B322</accession>
<dbReference type="InterPro" id="IPR035810">
    <property type="entry name" value="PEBP_euk"/>
</dbReference>
<dbReference type="Pfam" id="PF01161">
    <property type="entry name" value="PBP"/>
    <property type="match status" value="1"/>
</dbReference>
<dbReference type="AlphaFoldDB" id="A0A8S4B322"/>
<proteinExistence type="predicted"/>
<evidence type="ECO:0000313" key="2">
    <source>
        <dbReference type="Proteomes" id="UP000677803"/>
    </source>
</evidence>
<keyword evidence="2" id="KW-1185">Reference proteome</keyword>
<evidence type="ECO:0000313" key="1">
    <source>
        <dbReference type="EMBL" id="CAG5921681.1"/>
    </source>
</evidence>
<dbReference type="OrthoDB" id="2506647at2759"/>
<organism evidence="1 2">
    <name type="scientific">Menidia menidia</name>
    <name type="common">Atlantic silverside</name>
    <dbReference type="NCBI Taxonomy" id="238744"/>
    <lineage>
        <taxon>Eukaryota</taxon>
        <taxon>Metazoa</taxon>
        <taxon>Chordata</taxon>
        <taxon>Craniata</taxon>
        <taxon>Vertebrata</taxon>
        <taxon>Euteleostomi</taxon>
        <taxon>Actinopterygii</taxon>
        <taxon>Neopterygii</taxon>
        <taxon>Teleostei</taxon>
        <taxon>Neoteleostei</taxon>
        <taxon>Acanthomorphata</taxon>
        <taxon>Ovalentaria</taxon>
        <taxon>Atherinomorphae</taxon>
        <taxon>Atheriniformes</taxon>
        <taxon>Atherinopsidae</taxon>
        <taxon>Menidiinae</taxon>
        <taxon>Menidia</taxon>
    </lineage>
</organism>
<gene>
    <name evidence="1" type="ORF">MMEN_LOCUS10404</name>
</gene>
<comment type="caution">
    <text evidence="1">The sequence shown here is derived from an EMBL/GenBank/DDBJ whole genome shotgun (WGS) entry which is preliminary data.</text>
</comment>
<dbReference type="Gene3D" id="3.90.280.10">
    <property type="entry name" value="PEBP-like"/>
    <property type="match status" value="1"/>
</dbReference>
<dbReference type="PANTHER" id="PTHR11362:SF82">
    <property type="entry name" value="PHOSPHATIDYLETHANOLAMINE-BINDING PROTEIN 4"/>
    <property type="match status" value="1"/>
</dbReference>
<dbReference type="InterPro" id="IPR036610">
    <property type="entry name" value="PEBP-like_sf"/>
</dbReference>